<feature type="repeat" description="FG-GAP" evidence="4">
    <location>
        <begin position="1"/>
        <end position="54"/>
    </location>
</feature>
<dbReference type="STRING" id="137246.A0A401TDB2"/>
<reference evidence="6 7" key="1">
    <citation type="journal article" date="2018" name="Nat. Ecol. Evol.">
        <title>Shark genomes provide insights into elasmobranch evolution and the origin of vertebrates.</title>
        <authorList>
            <person name="Hara Y"/>
            <person name="Yamaguchi K"/>
            <person name="Onimaru K"/>
            <person name="Kadota M"/>
            <person name="Koyanagi M"/>
            <person name="Keeley SD"/>
            <person name="Tatsumi K"/>
            <person name="Tanaka K"/>
            <person name="Motone F"/>
            <person name="Kageyama Y"/>
            <person name="Nozu R"/>
            <person name="Adachi N"/>
            <person name="Nishimura O"/>
            <person name="Nakagawa R"/>
            <person name="Tanegashima C"/>
            <person name="Kiyatake I"/>
            <person name="Matsumoto R"/>
            <person name="Murakumo K"/>
            <person name="Nishida K"/>
            <person name="Terakita A"/>
            <person name="Kuratani S"/>
            <person name="Sato K"/>
            <person name="Hyodo S Kuraku.S."/>
        </authorList>
    </citation>
    <scope>NUCLEOTIDE SEQUENCE [LARGE SCALE GENOMIC DNA]</scope>
</reference>
<dbReference type="AlphaFoldDB" id="A0A401TDB2"/>
<evidence type="ECO:0000313" key="6">
    <source>
        <dbReference type="EMBL" id="GCC40638.1"/>
    </source>
</evidence>
<dbReference type="Pfam" id="PF01839">
    <property type="entry name" value="FG-GAP"/>
    <property type="match status" value="1"/>
</dbReference>
<sequence>MLQIGSYFGAVLCTVDLTGNKETDLLLIGAPLYHDSRIGGTVTVCSLSPEGNFSCLSTLRGEEGQTLGRFGSAIAAVGDLNGDGLTDVAVGAPLEDGHRGSVYIYHGTERGISPAYSQ</sequence>
<evidence type="ECO:0000256" key="2">
    <source>
        <dbReference type="ARBA" id="ARBA00022737"/>
    </source>
</evidence>
<evidence type="ECO:0008006" key="8">
    <source>
        <dbReference type="Google" id="ProtNLM"/>
    </source>
</evidence>
<feature type="non-terminal residue" evidence="6">
    <location>
        <position position="118"/>
    </location>
</feature>
<keyword evidence="3" id="KW-0325">Glycoprotein</keyword>
<keyword evidence="7" id="KW-1185">Reference proteome</keyword>
<protein>
    <recommendedName>
        <fullName evidence="8">Integrin alpha-2 domain-containing protein</fullName>
    </recommendedName>
</protein>
<name>A0A401TDB2_CHIPU</name>
<comment type="caution">
    <text evidence="6">The sequence shown here is derived from an EMBL/GenBank/DDBJ whole genome shotgun (WGS) entry which is preliminary data.</text>
</comment>
<dbReference type="PROSITE" id="PS51470">
    <property type="entry name" value="FG_GAP"/>
    <property type="match status" value="2"/>
</dbReference>
<comment type="subcellular location">
    <subcellularLocation>
        <location evidence="5">Membrane</location>
        <topology evidence="5">Single-pass type I membrane protein</topology>
    </subcellularLocation>
</comment>
<keyword evidence="1" id="KW-0732">Signal</keyword>
<dbReference type="InterPro" id="IPR013519">
    <property type="entry name" value="Int_alpha_beta-p"/>
</dbReference>
<dbReference type="Gene3D" id="2.130.10.130">
    <property type="entry name" value="Integrin alpha, N-terminal"/>
    <property type="match status" value="1"/>
</dbReference>
<dbReference type="InterPro" id="IPR000413">
    <property type="entry name" value="Integrin_alpha"/>
</dbReference>
<dbReference type="PRINTS" id="PR01185">
    <property type="entry name" value="INTEGRINA"/>
</dbReference>
<dbReference type="Proteomes" id="UP000287033">
    <property type="component" value="Unassembled WGS sequence"/>
</dbReference>
<dbReference type="GO" id="GO:0007160">
    <property type="term" value="P:cell-matrix adhesion"/>
    <property type="evidence" value="ECO:0007669"/>
    <property type="project" value="TreeGrafter"/>
</dbReference>
<keyword evidence="2" id="KW-0677">Repeat</keyword>
<dbReference type="GO" id="GO:0007229">
    <property type="term" value="P:integrin-mediated signaling pathway"/>
    <property type="evidence" value="ECO:0007669"/>
    <property type="project" value="UniProtKB-KW"/>
</dbReference>
<dbReference type="SUPFAM" id="SSF69318">
    <property type="entry name" value="Integrin alpha N-terminal domain"/>
    <property type="match status" value="1"/>
</dbReference>
<dbReference type="GO" id="GO:0005178">
    <property type="term" value="F:integrin binding"/>
    <property type="evidence" value="ECO:0007669"/>
    <property type="project" value="TreeGrafter"/>
</dbReference>
<dbReference type="GO" id="GO:0033627">
    <property type="term" value="P:cell adhesion mediated by integrin"/>
    <property type="evidence" value="ECO:0007669"/>
    <property type="project" value="TreeGrafter"/>
</dbReference>
<dbReference type="InterPro" id="IPR028994">
    <property type="entry name" value="Integrin_alpha_N"/>
</dbReference>
<dbReference type="OrthoDB" id="5317514at2759"/>
<dbReference type="GO" id="GO:0098609">
    <property type="term" value="P:cell-cell adhesion"/>
    <property type="evidence" value="ECO:0007669"/>
    <property type="project" value="TreeGrafter"/>
</dbReference>
<evidence type="ECO:0000256" key="1">
    <source>
        <dbReference type="ARBA" id="ARBA00022729"/>
    </source>
</evidence>
<evidence type="ECO:0000256" key="4">
    <source>
        <dbReference type="PROSITE-ProRule" id="PRU00803"/>
    </source>
</evidence>
<organism evidence="6 7">
    <name type="scientific">Chiloscyllium punctatum</name>
    <name type="common">Brownbanded bambooshark</name>
    <name type="synonym">Hemiscyllium punctatum</name>
    <dbReference type="NCBI Taxonomy" id="137246"/>
    <lineage>
        <taxon>Eukaryota</taxon>
        <taxon>Metazoa</taxon>
        <taxon>Chordata</taxon>
        <taxon>Craniata</taxon>
        <taxon>Vertebrata</taxon>
        <taxon>Chondrichthyes</taxon>
        <taxon>Elasmobranchii</taxon>
        <taxon>Galeomorphii</taxon>
        <taxon>Galeoidea</taxon>
        <taxon>Orectolobiformes</taxon>
        <taxon>Hemiscylliidae</taxon>
        <taxon>Chiloscyllium</taxon>
    </lineage>
</organism>
<evidence type="ECO:0000256" key="3">
    <source>
        <dbReference type="ARBA" id="ARBA00023180"/>
    </source>
</evidence>
<dbReference type="InterPro" id="IPR013517">
    <property type="entry name" value="FG-GAP"/>
</dbReference>
<dbReference type="EMBL" id="BEZZ01048034">
    <property type="protein sequence ID" value="GCC40638.1"/>
    <property type="molecule type" value="Genomic_DNA"/>
</dbReference>
<dbReference type="SMART" id="SM00191">
    <property type="entry name" value="Int_alpha"/>
    <property type="match status" value="2"/>
</dbReference>
<dbReference type="GO" id="GO:0008305">
    <property type="term" value="C:integrin complex"/>
    <property type="evidence" value="ECO:0007669"/>
    <property type="project" value="InterPro"/>
</dbReference>
<proteinExistence type="inferred from homology"/>
<dbReference type="PANTHER" id="PTHR23220">
    <property type="entry name" value="INTEGRIN ALPHA"/>
    <property type="match status" value="1"/>
</dbReference>
<comment type="similarity">
    <text evidence="5">Belongs to the integrin alpha chain family.</text>
</comment>
<dbReference type="GO" id="GO:0009897">
    <property type="term" value="C:external side of plasma membrane"/>
    <property type="evidence" value="ECO:0007669"/>
    <property type="project" value="TreeGrafter"/>
</dbReference>
<feature type="repeat" description="FG-GAP" evidence="4">
    <location>
        <begin position="56"/>
        <end position="114"/>
    </location>
</feature>
<evidence type="ECO:0000256" key="5">
    <source>
        <dbReference type="RuleBase" id="RU003762"/>
    </source>
</evidence>
<keyword evidence="5" id="KW-0401">Integrin</keyword>
<keyword evidence="5" id="KW-0675">Receptor</keyword>
<dbReference type="PANTHER" id="PTHR23220:SF118">
    <property type="entry name" value="INTEGRIN ALPHA-X"/>
    <property type="match status" value="1"/>
</dbReference>
<evidence type="ECO:0000313" key="7">
    <source>
        <dbReference type="Proteomes" id="UP000287033"/>
    </source>
</evidence>
<accession>A0A401TDB2</accession>
<keyword evidence="5" id="KW-0130">Cell adhesion</keyword>
<gene>
    <name evidence="6" type="ORF">chiPu_0024879</name>
</gene>